<dbReference type="AlphaFoldDB" id="A0A366D6F5"/>
<comment type="caution">
    <text evidence="2">The sequence shown here is derived from an EMBL/GenBank/DDBJ whole genome shotgun (WGS) entry which is preliminary data.</text>
</comment>
<sequence length="51" mass="5620">MNDSQPSLFSHVPAAAEQYPTPAADIDFRPTFSSPNRPRTTRESTDGELGR</sequence>
<reference evidence="2 3" key="1">
    <citation type="submission" date="2018-06" db="EMBL/GenBank/DDBJ databases">
        <title>Genomic Encyclopedia of Type Strains, Phase IV (KMG-IV): sequencing the most valuable type-strain genomes for metagenomic binning, comparative biology and taxonomic classification.</title>
        <authorList>
            <person name="Goeker M."/>
        </authorList>
    </citation>
    <scope>NUCLEOTIDE SEQUENCE [LARGE SCALE GENOMIC DNA]</scope>
    <source>
        <strain evidence="2 3">DSM 44599</strain>
    </source>
</reference>
<accession>A0A366D6F5</accession>
<evidence type="ECO:0000313" key="3">
    <source>
        <dbReference type="Proteomes" id="UP000252586"/>
    </source>
</evidence>
<proteinExistence type="predicted"/>
<name>A0A366D6F5_9NOCA</name>
<dbReference type="EMBL" id="QNRE01000014">
    <property type="protein sequence ID" value="RBO85613.1"/>
    <property type="molecule type" value="Genomic_DNA"/>
</dbReference>
<feature type="compositionally biased region" description="Basic and acidic residues" evidence="1">
    <location>
        <begin position="40"/>
        <end position="51"/>
    </location>
</feature>
<organism evidence="2 3">
    <name type="scientific">Nocardia puris</name>
    <dbReference type="NCBI Taxonomy" id="208602"/>
    <lineage>
        <taxon>Bacteria</taxon>
        <taxon>Bacillati</taxon>
        <taxon>Actinomycetota</taxon>
        <taxon>Actinomycetes</taxon>
        <taxon>Mycobacteriales</taxon>
        <taxon>Nocardiaceae</taxon>
        <taxon>Nocardia</taxon>
    </lineage>
</organism>
<dbReference type="Proteomes" id="UP000252586">
    <property type="component" value="Unassembled WGS sequence"/>
</dbReference>
<evidence type="ECO:0000256" key="1">
    <source>
        <dbReference type="SAM" id="MobiDB-lite"/>
    </source>
</evidence>
<gene>
    <name evidence="2" type="ORF">DFR74_114156</name>
</gene>
<evidence type="ECO:0000313" key="2">
    <source>
        <dbReference type="EMBL" id="RBO85613.1"/>
    </source>
</evidence>
<feature type="region of interest" description="Disordered" evidence="1">
    <location>
        <begin position="1"/>
        <end position="51"/>
    </location>
</feature>
<keyword evidence="3" id="KW-1185">Reference proteome</keyword>
<dbReference type="RefSeq" id="WP_157115843.1">
    <property type="nucleotide sequence ID" value="NZ_CP107943.1"/>
</dbReference>
<protein>
    <submittedName>
        <fullName evidence="2">Uncharacterized protein</fullName>
    </submittedName>
</protein>